<dbReference type="InterPro" id="IPR036116">
    <property type="entry name" value="FN3_sf"/>
</dbReference>
<dbReference type="AlphaFoldDB" id="A0A3P7P5E2"/>
<organism evidence="2 3">
    <name type="scientific">Dibothriocephalus latus</name>
    <name type="common">Fish tapeworm</name>
    <name type="synonym">Diphyllobothrium latum</name>
    <dbReference type="NCBI Taxonomy" id="60516"/>
    <lineage>
        <taxon>Eukaryota</taxon>
        <taxon>Metazoa</taxon>
        <taxon>Spiralia</taxon>
        <taxon>Lophotrochozoa</taxon>
        <taxon>Platyhelminthes</taxon>
        <taxon>Cestoda</taxon>
        <taxon>Eucestoda</taxon>
        <taxon>Diphyllobothriidea</taxon>
        <taxon>Diphyllobothriidae</taxon>
        <taxon>Dibothriocephalus</taxon>
    </lineage>
</organism>
<evidence type="ECO:0000313" key="3">
    <source>
        <dbReference type="Proteomes" id="UP000281553"/>
    </source>
</evidence>
<sequence>MAASPTEASTPTRPAEWTVIGKVGPSDLEFEAKNLKVGSLYAFRVSAENAIGRSEPVEIENPIELQEKSRKFDSAQRLFLPELIFLLHGHP</sequence>
<protein>
    <recommendedName>
        <fullName evidence="1">Fibronectin type-III domain-containing protein</fullName>
    </recommendedName>
</protein>
<gene>
    <name evidence="2" type="ORF">DILT_LOCUS18251</name>
</gene>
<reference evidence="2 3" key="1">
    <citation type="submission" date="2018-11" db="EMBL/GenBank/DDBJ databases">
        <authorList>
            <consortium name="Pathogen Informatics"/>
        </authorList>
    </citation>
    <scope>NUCLEOTIDE SEQUENCE [LARGE SCALE GENOMIC DNA]</scope>
</reference>
<dbReference type="Gene3D" id="2.60.40.10">
    <property type="entry name" value="Immunoglobulins"/>
    <property type="match status" value="1"/>
</dbReference>
<dbReference type="SUPFAM" id="SSF49265">
    <property type="entry name" value="Fibronectin type III"/>
    <property type="match status" value="1"/>
</dbReference>
<accession>A0A3P7P5E2</accession>
<dbReference type="CDD" id="cd00063">
    <property type="entry name" value="FN3"/>
    <property type="match status" value="1"/>
</dbReference>
<evidence type="ECO:0000259" key="1">
    <source>
        <dbReference type="PROSITE" id="PS50853"/>
    </source>
</evidence>
<dbReference type="InterPro" id="IPR003961">
    <property type="entry name" value="FN3_dom"/>
</dbReference>
<keyword evidence="3" id="KW-1185">Reference proteome</keyword>
<dbReference type="EMBL" id="UYRU01098702">
    <property type="protein sequence ID" value="VDN40467.1"/>
    <property type="molecule type" value="Genomic_DNA"/>
</dbReference>
<name>A0A3P7P5E2_DIBLA</name>
<dbReference type="InterPro" id="IPR013783">
    <property type="entry name" value="Ig-like_fold"/>
</dbReference>
<evidence type="ECO:0000313" key="2">
    <source>
        <dbReference type="EMBL" id="VDN40467.1"/>
    </source>
</evidence>
<dbReference type="Proteomes" id="UP000281553">
    <property type="component" value="Unassembled WGS sequence"/>
</dbReference>
<feature type="domain" description="Fibronectin type-III" evidence="1">
    <location>
        <begin position="1"/>
        <end position="68"/>
    </location>
</feature>
<dbReference type="PROSITE" id="PS50853">
    <property type="entry name" value="FN3"/>
    <property type="match status" value="1"/>
</dbReference>
<proteinExistence type="predicted"/>